<feature type="transmembrane region" description="Helical" evidence="6">
    <location>
        <begin position="341"/>
        <end position="361"/>
    </location>
</feature>
<dbReference type="InterPro" id="IPR005495">
    <property type="entry name" value="LptG/LptF_permease"/>
</dbReference>
<evidence type="ECO:0000256" key="2">
    <source>
        <dbReference type="ARBA" id="ARBA00022475"/>
    </source>
</evidence>
<sequence length="396" mass="44332">MATALPASHSAYEYFCGVSEINENMRGIRQKLLFLYIVKEMLLYFFVCFLFLFFIFFVNNILLLAEDVLSKQAPFKDVALLMLYSLPAVIANAAPFAALIGTLMGIGRFVSDLEFLSMNALGISPRFLMVPVLLVGLLVSIVSFFTNDVLLPASAVNFRRVYWNIATSTPALELASYSVKRNRNAVVVTGLIKDGRIHNLLIVDKNADKAFRILGTQTAEIEKSDDPSIVMSLKMMHPHLLILDSSDKKKYDAVNGEAVTYNVLAKSIRSSYFNSIGPSEMSSFDLYKDIKEKQTQDEDKRILNLYWMEFHKKFSIPFGAFFFVLLAFAISSAGKVHNQGAGFFLGLLIAVAYWALFMGGQTLCLRLNWNGTSAMWVPNIMVFAASVVLLGKKLFR</sequence>
<dbReference type="GO" id="GO:0043190">
    <property type="term" value="C:ATP-binding cassette (ABC) transporter complex"/>
    <property type="evidence" value="ECO:0007669"/>
    <property type="project" value="TreeGrafter"/>
</dbReference>
<evidence type="ECO:0000256" key="4">
    <source>
        <dbReference type="ARBA" id="ARBA00022989"/>
    </source>
</evidence>
<dbReference type="AlphaFoldDB" id="S3LQJ7"/>
<proteinExistence type="predicted"/>
<dbReference type="GO" id="GO:0015920">
    <property type="term" value="P:lipopolysaccharide transport"/>
    <property type="evidence" value="ECO:0007669"/>
    <property type="project" value="TreeGrafter"/>
</dbReference>
<dbReference type="PANTHER" id="PTHR33529">
    <property type="entry name" value="SLR0882 PROTEIN-RELATED"/>
    <property type="match status" value="1"/>
</dbReference>
<feature type="transmembrane region" description="Helical" evidence="6">
    <location>
        <begin position="78"/>
        <end position="106"/>
    </location>
</feature>
<keyword evidence="4 6" id="KW-1133">Transmembrane helix</keyword>
<keyword evidence="3 6" id="KW-0812">Transmembrane</keyword>
<organism evidence="7 8">
    <name type="scientific">Treponema vincentii F0403</name>
    <dbReference type="NCBI Taxonomy" id="1125702"/>
    <lineage>
        <taxon>Bacteria</taxon>
        <taxon>Pseudomonadati</taxon>
        <taxon>Spirochaetota</taxon>
        <taxon>Spirochaetia</taxon>
        <taxon>Spirochaetales</taxon>
        <taxon>Treponemataceae</taxon>
        <taxon>Treponema</taxon>
    </lineage>
</organism>
<accession>S3LQJ7</accession>
<feature type="transmembrane region" description="Helical" evidence="6">
    <location>
        <begin position="127"/>
        <end position="146"/>
    </location>
</feature>
<dbReference type="Pfam" id="PF03739">
    <property type="entry name" value="LptF_LptG"/>
    <property type="match status" value="1"/>
</dbReference>
<feature type="transmembrane region" description="Helical" evidence="6">
    <location>
        <begin position="33"/>
        <end position="58"/>
    </location>
</feature>
<evidence type="ECO:0000256" key="1">
    <source>
        <dbReference type="ARBA" id="ARBA00004651"/>
    </source>
</evidence>
<evidence type="ECO:0008006" key="9">
    <source>
        <dbReference type="Google" id="ProtNLM"/>
    </source>
</evidence>
<dbReference type="PANTHER" id="PTHR33529:SF6">
    <property type="entry name" value="YJGP_YJGQ FAMILY PERMEASE"/>
    <property type="match status" value="1"/>
</dbReference>
<feature type="transmembrane region" description="Helical" evidence="6">
    <location>
        <begin position="373"/>
        <end position="391"/>
    </location>
</feature>
<name>S3LQJ7_9SPIR</name>
<dbReference type="PATRIC" id="fig|1125702.3.peg.2192"/>
<comment type="subcellular location">
    <subcellularLocation>
        <location evidence="1">Cell membrane</location>
        <topology evidence="1">Multi-pass membrane protein</topology>
    </subcellularLocation>
</comment>
<evidence type="ECO:0000313" key="7">
    <source>
        <dbReference type="EMBL" id="EPF46597.1"/>
    </source>
</evidence>
<dbReference type="EMBL" id="ATFC01000009">
    <property type="protein sequence ID" value="EPF46597.1"/>
    <property type="molecule type" value="Genomic_DNA"/>
</dbReference>
<evidence type="ECO:0000256" key="5">
    <source>
        <dbReference type="ARBA" id="ARBA00023136"/>
    </source>
</evidence>
<keyword evidence="5 6" id="KW-0472">Membrane</keyword>
<dbReference type="HOGENOM" id="CLU_028799_3_0_12"/>
<keyword evidence="8" id="KW-1185">Reference proteome</keyword>
<reference evidence="7 8" key="1">
    <citation type="submission" date="2013-04" db="EMBL/GenBank/DDBJ databases">
        <title>The Genome Sequence of Treponema vincentii F0403.</title>
        <authorList>
            <consortium name="The Broad Institute Genomics Platform"/>
            <person name="Earl A."/>
            <person name="Ward D."/>
            <person name="Feldgarden M."/>
            <person name="Gevers D."/>
            <person name="Leonetti C."/>
            <person name="Izard J."/>
            <person name="Walker B."/>
            <person name="Young S."/>
            <person name="Zeng Q."/>
            <person name="Gargeya S."/>
            <person name="Fitzgerald M."/>
            <person name="Haas B."/>
            <person name="Abouelleil A."/>
            <person name="Allen A.W."/>
            <person name="Alvarado L."/>
            <person name="Arachchi H.M."/>
            <person name="Berlin A.M."/>
            <person name="Chapman S.B."/>
            <person name="Gainer-Dewar J."/>
            <person name="Goldberg J."/>
            <person name="Griggs A."/>
            <person name="Gujja S."/>
            <person name="Hansen M."/>
            <person name="Howarth C."/>
            <person name="Imamovic A."/>
            <person name="Ireland A."/>
            <person name="Larimer J."/>
            <person name="McCowan C."/>
            <person name="Murphy C."/>
            <person name="Pearson M."/>
            <person name="Poon T.W."/>
            <person name="Priest M."/>
            <person name="Roberts A."/>
            <person name="Saif S."/>
            <person name="Shea T."/>
            <person name="Sisk P."/>
            <person name="Sykes S."/>
            <person name="Wortman J."/>
            <person name="Nusbaum C."/>
            <person name="Birren B."/>
        </authorList>
    </citation>
    <scope>NUCLEOTIDE SEQUENCE [LARGE SCALE GENOMIC DNA]</scope>
    <source>
        <strain evidence="7 8">F0403</strain>
    </source>
</reference>
<evidence type="ECO:0000313" key="8">
    <source>
        <dbReference type="Proteomes" id="UP000014605"/>
    </source>
</evidence>
<keyword evidence="2" id="KW-1003">Cell membrane</keyword>
<comment type="caution">
    <text evidence="7">The sequence shown here is derived from an EMBL/GenBank/DDBJ whole genome shotgun (WGS) entry which is preliminary data.</text>
</comment>
<gene>
    <name evidence="7" type="ORF">HMPREF1222_02121</name>
</gene>
<dbReference type="Proteomes" id="UP000014605">
    <property type="component" value="Unassembled WGS sequence"/>
</dbReference>
<evidence type="ECO:0000256" key="6">
    <source>
        <dbReference type="SAM" id="Phobius"/>
    </source>
</evidence>
<feature type="transmembrane region" description="Helical" evidence="6">
    <location>
        <begin position="314"/>
        <end position="334"/>
    </location>
</feature>
<evidence type="ECO:0000256" key="3">
    <source>
        <dbReference type="ARBA" id="ARBA00022692"/>
    </source>
</evidence>
<protein>
    <recommendedName>
        <fullName evidence="9">YjgP/YjgQ family permease</fullName>
    </recommendedName>
</protein>